<evidence type="ECO:0000256" key="1">
    <source>
        <dbReference type="SAM" id="Phobius"/>
    </source>
</evidence>
<name>A0A4R3VM43_9GAMM</name>
<comment type="caution">
    <text evidence="2">The sequence shown here is derived from an EMBL/GenBank/DDBJ whole genome shotgun (WGS) entry which is preliminary data.</text>
</comment>
<protein>
    <submittedName>
        <fullName evidence="2">Uncharacterized protein</fullName>
    </submittedName>
</protein>
<evidence type="ECO:0000313" key="2">
    <source>
        <dbReference type="EMBL" id="TCV04205.1"/>
    </source>
</evidence>
<dbReference type="AlphaFoldDB" id="A0A4R3VM43"/>
<gene>
    <name evidence="2" type="ORF">EDC54_11175</name>
</gene>
<dbReference type="EMBL" id="SMBY01000011">
    <property type="protein sequence ID" value="TCV04205.1"/>
    <property type="molecule type" value="Genomic_DNA"/>
</dbReference>
<feature type="transmembrane region" description="Helical" evidence="1">
    <location>
        <begin position="20"/>
        <end position="40"/>
    </location>
</feature>
<dbReference type="Proteomes" id="UP000295433">
    <property type="component" value="Unassembled WGS sequence"/>
</dbReference>
<accession>A0A4R3VM43</accession>
<proteinExistence type="predicted"/>
<keyword evidence="1" id="KW-0812">Transmembrane</keyword>
<keyword evidence="3" id="KW-1185">Reference proteome</keyword>
<keyword evidence="1" id="KW-0472">Membrane</keyword>
<reference evidence="2 3" key="1">
    <citation type="submission" date="2019-03" db="EMBL/GenBank/DDBJ databases">
        <title>Genomic Encyclopedia of Type Strains, Phase IV (KMG-IV): sequencing the most valuable type-strain genomes for metagenomic binning, comparative biology and taxonomic classification.</title>
        <authorList>
            <person name="Goeker M."/>
        </authorList>
    </citation>
    <scope>NUCLEOTIDE SEQUENCE [LARGE SCALE GENOMIC DNA]</scope>
    <source>
        <strain evidence="2 3">DSM 16730</strain>
    </source>
</reference>
<keyword evidence="1" id="KW-1133">Transmembrane helix</keyword>
<organism evidence="2 3">
    <name type="scientific">Samsonia erythrinae</name>
    <dbReference type="NCBI Taxonomy" id="160434"/>
    <lineage>
        <taxon>Bacteria</taxon>
        <taxon>Pseudomonadati</taxon>
        <taxon>Pseudomonadota</taxon>
        <taxon>Gammaproteobacteria</taxon>
        <taxon>Enterobacterales</taxon>
        <taxon>Pectobacteriaceae</taxon>
        <taxon>Samsonia</taxon>
    </lineage>
</organism>
<sequence length="46" mass="5150">MVVTKETPPHKRRLIGGAALYKVYSGFATITAFFLHDYAIPQVKGR</sequence>
<evidence type="ECO:0000313" key="3">
    <source>
        <dbReference type="Proteomes" id="UP000295433"/>
    </source>
</evidence>